<sequence length="153" mass="17682">MPNYGGLMGMANPFMTAGTSASATKSAALPEFKEFDWDFDKNKFLYDEYGNHIIKTRNEGLKIWIKKALLVQRYRYRAYFDDYGCEIEDKFIGKKPNDTLSKNELFTYISEALLVNPYIKNVYLVSTEQEKKKITLAIDVKTIYGETTVKIEV</sequence>
<evidence type="ECO:0000313" key="1">
    <source>
        <dbReference type="EMBL" id="AVO26369.1"/>
    </source>
</evidence>
<dbReference type="Pfam" id="PF10934">
    <property type="entry name" value="Sheath_initiator"/>
    <property type="match status" value="1"/>
</dbReference>
<dbReference type="InterPro" id="IPR020288">
    <property type="entry name" value="Sheath_initiator"/>
</dbReference>
<proteinExistence type="predicted"/>
<protein>
    <submittedName>
        <fullName evidence="1">DUF2634 domain-containing protein</fullName>
    </submittedName>
</protein>
<reference evidence="1 2" key="1">
    <citation type="journal article" date="2018" name="Genome Announc.">
        <title>Complete genomes of two Megasphaera elsdenii strains, NCIMB 702410 and ATCC 25940.</title>
        <authorList>
            <person name="Hatmaker E.A."/>
            <person name="O'Dell K."/>
            <person name="Riley L.A."/>
            <person name="Klingeman D.M."/>
            <person name="Guss A.M."/>
        </authorList>
    </citation>
    <scope>NUCLEOTIDE SEQUENCE [LARGE SCALE GENOMIC DNA]</scope>
    <source>
        <strain evidence="1 2">NCIMB702410</strain>
    </source>
</reference>
<accession>A0A2S0M4I9</accession>
<evidence type="ECO:0000313" key="2">
    <source>
        <dbReference type="Proteomes" id="UP000238358"/>
    </source>
</evidence>
<dbReference type="Proteomes" id="UP000238358">
    <property type="component" value="Chromosome"/>
</dbReference>
<dbReference type="EMBL" id="CP027569">
    <property type="protein sequence ID" value="AVO26369.1"/>
    <property type="molecule type" value="Genomic_DNA"/>
</dbReference>
<organism evidence="1 2">
    <name type="scientific">Megasphaera elsdenii</name>
    <dbReference type="NCBI Taxonomy" id="907"/>
    <lineage>
        <taxon>Bacteria</taxon>
        <taxon>Bacillati</taxon>
        <taxon>Bacillota</taxon>
        <taxon>Negativicutes</taxon>
        <taxon>Veillonellales</taxon>
        <taxon>Veillonellaceae</taxon>
        <taxon>Megasphaera</taxon>
    </lineage>
</organism>
<name>A0A2S0M4I9_MEGEL</name>
<gene>
    <name evidence="1" type="ORF">C6Y28_01305</name>
</gene>
<dbReference type="AlphaFoldDB" id="A0A2S0M4I9"/>